<reference evidence="1" key="1">
    <citation type="submission" date="2019-03" db="EMBL/GenBank/DDBJ databases">
        <title>Lake Tanganyika Metagenome-Assembled Genomes (MAGs).</title>
        <authorList>
            <person name="Tran P."/>
        </authorList>
    </citation>
    <scope>NUCLEOTIDE SEQUENCE</scope>
    <source>
        <strain evidence="1">K_DeepCast_65m_m2_066</strain>
    </source>
</reference>
<dbReference type="Gene3D" id="2.120.10.30">
    <property type="entry name" value="TolB, C-terminal domain"/>
    <property type="match status" value="1"/>
</dbReference>
<dbReference type="Proteomes" id="UP000712673">
    <property type="component" value="Unassembled WGS sequence"/>
</dbReference>
<dbReference type="InterPro" id="IPR011042">
    <property type="entry name" value="6-blade_b-propeller_TolB-like"/>
</dbReference>
<gene>
    <name evidence="1" type="ORF">FJZ47_09100</name>
</gene>
<evidence type="ECO:0000313" key="1">
    <source>
        <dbReference type="EMBL" id="MBM3223943.1"/>
    </source>
</evidence>
<sequence length="215" mass="22722">MSCTGVDAQRLAACGVQFGTALARPLLASPTLMLSLVPDASDAHSVQIVQDEQRSNALPFALATRLADNLHPVASPAVDASGTIYSTISGTKGQHVPVSLYKMTLAGEVTPWLSGIANPTSLAFGPDGLLYVSSRHEGTVYRIDQRGTVSVFASKLGIATGLAFDTAGRLYVGDRRGAIFQVGETGAARIFARLEPSMTGYHLAFNDEGWLYVSY</sequence>
<accession>A0A937W0F2</accession>
<proteinExistence type="predicted"/>
<dbReference type="EMBL" id="VGLS01000228">
    <property type="protein sequence ID" value="MBM3223943.1"/>
    <property type="molecule type" value="Genomic_DNA"/>
</dbReference>
<name>A0A937W0F2_UNCTE</name>
<organism evidence="1 2">
    <name type="scientific">Tectimicrobiota bacterium</name>
    <dbReference type="NCBI Taxonomy" id="2528274"/>
    <lineage>
        <taxon>Bacteria</taxon>
        <taxon>Pseudomonadati</taxon>
        <taxon>Nitrospinota/Tectimicrobiota group</taxon>
        <taxon>Candidatus Tectimicrobiota</taxon>
    </lineage>
</organism>
<dbReference type="AlphaFoldDB" id="A0A937W0F2"/>
<comment type="caution">
    <text evidence="1">The sequence shown here is derived from an EMBL/GenBank/DDBJ whole genome shotgun (WGS) entry which is preliminary data.</text>
</comment>
<protein>
    <submittedName>
        <fullName evidence="1">Gluconolaconase</fullName>
    </submittedName>
</protein>
<dbReference type="SUPFAM" id="SSF101898">
    <property type="entry name" value="NHL repeat"/>
    <property type="match status" value="1"/>
</dbReference>
<feature type="non-terminal residue" evidence="1">
    <location>
        <position position="215"/>
    </location>
</feature>
<evidence type="ECO:0000313" key="2">
    <source>
        <dbReference type="Proteomes" id="UP000712673"/>
    </source>
</evidence>